<proteinExistence type="predicted"/>
<gene>
    <name evidence="2" type="ORF">BD626DRAFT_406475</name>
</gene>
<dbReference type="GO" id="GO:0006660">
    <property type="term" value="P:phosphatidylserine catabolic process"/>
    <property type="evidence" value="ECO:0007669"/>
    <property type="project" value="TreeGrafter"/>
</dbReference>
<organism evidence="2 3">
    <name type="scientific">Schizophyllum amplum</name>
    <dbReference type="NCBI Taxonomy" id="97359"/>
    <lineage>
        <taxon>Eukaryota</taxon>
        <taxon>Fungi</taxon>
        <taxon>Dikarya</taxon>
        <taxon>Basidiomycota</taxon>
        <taxon>Agaricomycotina</taxon>
        <taxon>Agaricomycetes</taxon>
        <taxon>Agaricomycetidae</taxon>
        <taxon>Agaricales</taxon>
        <taxon>Schizophyllaceae</taxon>
        <taxon>Schizophyllum</taxon>
    </lineage>
</organism>
<protein>
    <submittedName>
        <fullName evidence="2">Alpha/Beta hydrolase protein</fullName>
    </submittedName>
</protein>
<dbReference type="GO" id="GO:0005789">
    <property type="term" value="C:endoplasmic reticulum membrane"/>
    <property type="evidence" value="ECO:0007669"/>
    <property type="project" value="TreeGrafter"/>
</dbReference>
<dbReference type="GO" id="GO:0004622">
    <property type="term" value="F:phosphatidylcholine lysophospholipase activity"/>
    <property type="evidence" value="ECO:0007669"/>
    <property type="project" value="TreeGrafter"/>
</dbReference>
<dbReference type="OrthoDB" id="446723at2759"/>
<dbReference type="PANTHER" id="PTHR12277:SF194">
    <property type="entry name" value="FI04476P"/>
    <property type="match status" value="1"/>
</dbReference>
<accession>A0A550C8M3</accession>
<dbReference type="STRING" id="97359.A0A550C8M3"/>
<dbReference type="InterPro" id="IPR029058">
    <property type="entry name" value="AB_hydrolase_fold"/>
</dbReference>
<dbReference type="AlphaFoldDB" id="A0A550C8M3"/>
<dbReference type="Gene3D" id="3.40.50.1820">
    <property type="entry name" value="alpha/beta hydrolase"/>
    <property type="match status" value="1"/>
</dbReference>
<name>A0A550C8M3_9AGAR</name>
<sequence>MVMRKAPHVALGVTALYFSTVGLLSVPYIQRQAIFCNGIRPPRPGAYERPEKHGLAPSKTLNLQLPTPDGQTLGAWFILSDAYYHSILKHDWEIDLRQALTSLPTILYLHDAGMTRAAKACVTQCSMFSSRLSANVLAVDYRGFGDSTGAPSEEGLATDARAAWEWLLRNGANPADVVIVGHALGSSVAARLGVEIEKDGLRPRGIVLLSPFSSILEAVRTVGLNGSTPFLKPLNVIPKATDFVLRSVVPRFDTLTAVANIKVADIVIAHSEDDSDVPASHSDKLFHAFLGPLLPPAPTLPSNPGAISKDDWEKFTHEVTSRKQAEKNLVIVNEVRDFGVTSEFVDSDNGDRRVMLVKTLAGGHGAVGLQEGVQDIVGKFFGFLP</sequence>
<evidence type="ECO:0000313" key="3">
    <source>
        <dbReference type="Proteomes" id="UP000320762"/>
    </source>
</evidence>
<dbReference type="EMBL" id="VDMD01000018">
    <property type="protein sequence ID" value="TRM61129.1"/>
    <property type="molecule type" value="Genomic_DNA"/>
</dbReference>
<dbReference type="GO" id="GO:0052651">
    <property type="term" value="P:monoacylglycerol catabolic process"/>
    <property type="evidence" value="ECO:0007669"/>
    <property type="project" value="TreeGrafter"/>
</dbReference>
<dbReference type="Proteomes" id="UP000320762">
    <property type="component" value="Unassembled WGS sequence"/>
</dbReference>
<dbReference type="PANTHER" id="PTHR12277">
    <property type="entry name" value="ALPHA/BETA HYDROLASE DOMAIN-CONTAINING PROTEIN"/>
    <property type="match status" value="1"/>
</dbReference>
<comment type="caution">
    <text evidence="2">The sequence shown here is derived from an EMBL/GenBank/DDBJ whole genome shotgun (WGS) entry which is preliminary data.</text>
</comment>
<dbReference type="InterPro" id="IPR000073">
    <property type="entry name" value="AB_hydrolase_1"/>
</dbReference>
<dbReference type="Pfam" id="PF12697">
    <property type="entry name" value="Abhydrolase_6"/>
    <property type="match status" value="1"/>
</dbReference>
<feature type="domain" description="AB hydrolase-1" evidence="1">
    <location>
        <begin position="129"/>
        <end position="264"/>
    </location>
</feature>
<keyword evidence="2" id="KW-0378">Hydrolase</keyword>
<evidence type="ECO:0000259" key="1">
    <source>
        <dbReference type="Pfam" id="PF12697"/>
    </source>
</evidence>
<evidence type="ECO:0000313" key="2">
    <source>
        <dbReference type="EMBL" id="TRM61129.1"/>
    </source>
</evidence>
<dbReference type="SUPFAM" id="SSF53474">
    <property type="entry name" value="alpha/beta-Hydrolases"/>
    <property type="match status" value="1"/>
</dbReference>
<reference evidence="2 3" key="1">
    <citation type="journal article" date="2019" name="New Phytol.">
        <title>Comparative genomics reveals unique wood-decay strategies and fruiting body development in the Schizophyllaceae.</title>
        <authorList>
            <person name="Almasi E."/>
            <person name="Sahu N."/>
            <person name="Krizsan K."/>
            <person name="Balint B."/>
            <person name="Kovacs G.M."/>
            <person name="Kiss B."/>
            <person name="Cseklye J."/>
            <person name="Drula E."/>
            <person name="Henrissat B."/>
            <person name="Nagy I."/>
            <person name="Chovatia M."/>
            <person name="Adam C."/>
            <person name="LaButti K."/>
            <person name="Lipzen A."/>
            <person name="Riley R."/>
            <person name="Grigoriev I.V."/>
            <person name="Nagy L.G."/>
        </authorList>
    </citation>
    <scope>NUCLEOTIDE SEQUENCE [LARGE SCALE GENOMIC DNA]</scope>
    <source>
        <strain evidence="2 3">NL-1724</strain>
    </source>
</reference>
<keyword evidence="3" id="KW-1185">Reference proteome</keyword>
<dbReference type="GO" id="GO:0047372">
    <property type="term" value="F:monoacylglycerol lipase activity"/>
    <property type="evidence" value="ECO:0007669"/>
    <property type="project" value="TreeGrafter"/>
</dbReference>